<feature type="region of interest" description="Disordered" evidence="1">
    <location>
        <begin position="302"/>
        <end position="330"/>
    </location>
</feature>
<sequence length="330" mass="37297">MALNIFDGAVDGSGAPVQQETPQTPPQTPVVQQPVQQVAQPEIDIFDDIDLFANELDSEQFKNFALDEDDPTMLGNPDGIEPAQPQVAAPQVPEENDSKRFQYWQSQADKERNARTEMERELIELRALSPYAQIIKERPEILANLSQAKGEQPQMLTPPKPPQKPYDYNLADAGNDPESSSYKYRESLDEFQFKQAEYLNTQMDAINREREDSMQRQRSVYEQQQAMNQWKTTLTGKYQFTPQEAGLFVEQMYSPDSLSEQNLVKLFMLNNPQIIQARKGAQRVQANPIQQRMQSAAPPIVGSPGGPPAQMNEQEAFNAGLVGSQRKSNY</sequence>
<evidence type="ECO:0000313" key="2">
    <source>
        <dbReference type="EMBL" id="QJA48463.1"/>
    </source>
</evidence>
<organism evidence="2">
    <name type="scientific">viral metagenome</name>
    <dbReference type="NCBI Taxonomy" id="1070528"/>
    <lineage>
        <taxon>unclassified sequences</taxon>
        <taxon>metagenomes</taxon>
        <taxon>organismal metagenomes</taxon>
    </lineage>
</organism>
<name>A0A6H1ZKL0_9ZZZZ</name>
<reference evidence="2" key="1">
    <citation type="submission" date="2020-03" db="EMBL/GenBank/DDBJ databases">
        <title>The deep terrestrial virosphere.</title>
        <authorList>
            <person name="Holmfeldt K."/>
            <person name="Nilsson E."/>
            <person name="Simone D."/>
            <person name="Lopez-Fernandez M."/>
            <person name="Wu X."/>
            <person name="de Brujin I."/>
            <person name="Lundin D."/>
            <person name="Andersson A."/>
            <person name="Bertilsson S."/>
            <person name="Dopson M."/>
        </authorList>
    </citation>
    <scope>NUCLEOTIDE SEQUENCE</scope>
    <source>
        <strain evidence="2">TM448A00954</strain>
    </source>
</reference>
<feature type="region of interest" description="Disordered" evidence="1">
    <location>
        <begin position="1"/>
        <end position="35"/>
    </location>
</feature>
<dbReference type="AlphaFoldDB" id="A0A6H1ZKL0"/>
<proteinExistence type="predicted"/>
<dbReference type="EMBL" id="MT144085">
    <property type="protein sequence ID" value="QJA48463.1"/>
    <property type="molecule type" value="Genomic_DNA"/>
</dbReference>
<accession>A0A6H1ZKL0</accession>
<protein>
    <submittedName>
        <fullName evidence="2">Uncharacterized protein</fullName>
    </submittedName>
</protein>
<evidence type="ECO:0000256" key="1">
    <source>
        <dbReference type="SAM" id="MobiDB-lite"/>
    </source>
</evidence>
<gene>
    <name evidence="2" type="ORF">TM448A00954_0016</name>
</gene>